<evidence type="ECO:0000313" key="2">
    <source>
        <dbReference type="EMBL" id="GBM13586.1"/>
    </source>
</evidence>
<comment type="caution">
    <text evidence="2">The sequence shown here is derived from an EMBL/GenBank/DDBJ whole genome shotgun (WGS) entry which is preliminary data.</text>
</comment>
<evidence type="ECO:0000313" key="3">
    <source>
        <dbReference type="EMBL" id="GBM15037.1"/>
    </source>
</evidence>
<organism evidence="2 4">
    <name type="scientific">Araneus ventricosus</name>
    <name type="common">Orbweaver spider</name>
    <name type="synonym">Epeira ventricosa</name>
    <dbReference type="NCBI Taxonomy" id="182803"/>
    <lineage>
        <taxon>Eukaryota</taxon>
        <taxon>Metazoa</taxon>
        <taxon>Ecdysozoa</taxon>
        <taxon>Arthropoda</taxon>
        <taxon>Chelicerata</taxon>
        <taxon>Arachnida</taxon>
        <taxon>Araneae</taxon>
        <taxon>Araneomorphae</taxon>
        <taxon>Entelegynae</taxon>
        <taxon>Araneoidea</taxon>
        <taxon>Araneidae</taxon>
        <taxon>Araneus</taxon>
    </lineage>
</organism>
<proteinExistence type="predicted"/>
<dbReference type="EMBL" id="BGPR01000353">
    <property type="protein sequence ID" value="GBM15037.1"/>
    <property type="molecule type" value="Genomic_DNA"/>
</dbReference>
<protein>
    <submittedName>
        <fullName evidence="2">Uncharacterized protein</fullName>
    </submittedName>
</protein>
<accession>A0A4Y2DBX7</accession>
<sequence length="96" mass="10904">MKMVVPTSDAQRKKNKSRHCTQQSPFASIHKVGNLKIFPTIAIDFSKENQPQSPDRKGGIRALFSSAYRLFGMPRYSYSSLRYSPLPLKAENKSLK</sequence>
<feature type="region of interest" description="Disordered" evidence="1">
    <location>
        <begin position="1"/>
        <end position="23"/>
    </location>
</feature>
<reference evidence="2 4" key="1">
    <citation type="journal article" date="2019" name="Sci. Rep.">
        <title>Orb-weaving spider Araneus ventricosus genome elucidates the spidroin gene catalogue.</title>
        <authorList>
            <person name="Kono N."/>
            <person name="Nakamura H."/>
            <person name="Ohtoshi R."/>
            <person name="Moran D.A.P."/>
            <person name="Shinohara A."/>
            <person name="Yoshida Y."/>
            <person name="Fujiwara M."/>
            <person name="Mori M."/>
            <person name="Tomita M."/>
            <person name="Arakawa K."/>
        </authorList>
    </citation>
    <scope>NUCLEOTIDE SEQUENCE [LARGE SCALE GENOMIC DNA]</scope>
</reference>
<evidence type="ECO:0000256" key="1">
    <source>
        <dbReference type="SAM" id="MobiDB-lite"/>
    </source>
</evidence>
<gene>
    <name evidence="2" type="ORF">AVEN_123997_1</name>
    <name evidence="3" type="ORF">AVEN_266924_1</name>
</gene>
<name>A0A4Y2DBX7_ARAVE</name>
<evidence type="ECO:0000313" key="4">
    <source>
        <dbReference type="Proteomes" id="UP000499080"/>
    </source>
</evidence>
<dbReference type="EMBL" id="BGPR01000330">
    <property type="protein sequence ID" value="GBM13586.1"/>
    <property type="molecule type" value="Genomic_DNA"/>
</dbReference>
<dbReference type="Proteomes" id="UP000499080">
    <property type="component" value="Unassembled WGS sequence"/>
</dbReference>
<dbReference type="AlphaFoldDB" id="A0A4Y2DBX7"/>
<keyword evidence="4" id="KW-1185">Reference proteome</keyword>
<dbReference type="OrthoDB" id="6471096at2759"/>